<dbReference type="Proteomes" id="UP001526426">
    <property type="component" value="Unassembled WGS sequence"/>
</dbReference>
<name>A0ABT3LBA3_9CYAN</name>
<organism evidence="1 2">
    <name type="scientific">Spirulina subsalsa FACHB-351</name>
    <dbReference type="NCBI Taxonomy" id="234711"/>
    <lineage>
        <taxon>Bacteria</taxon>
        <taxon>Bacillati</taxon>
        <taxon>Cyanobacteriota</taxon>
        <taxon>Cyanophyceae</taxon>
        <taxon>Spirulinales</taxon>
        <taxon>Spirulinaceae</taxon>
        <taxon>Spirulina</taxon>
    </lineage>
</organism>
<evidence type="ECO:0000313" key="1">
    <source>
        <dbReference type="EMBL" id="MCW6038775.1"/>
    </source>
</evidence>
<sequence length="49" mass="5514">MATTLTRPLDVKIPSVAPATFPSTTAKPRLVARWVKDENNQLYCQWVQA</sequence>
<accession>A0ABT3LBA3</accession>
<keyword evidence="2" id="KW-1185">Reference proteome</keyword>
<dbReference type="RefSeq" id="WP_265266700.1">
    <property type="nucleotide sequence ID" value="NZ_JAIHOM010000176.1"/>
</dbReference>
<protein>
    <submittedName>
        <fullName evidence="1">Uncharacterized protein</fullName>
    </submittedName>
</protein>
<proteinExistence type="predicted"/>
<comment type="caution">
    <text evidence="1">The sequence shown here is derived from an EMBL/GenBank/DDBJ whole genome shotgun (WGS) entry which is preliminary data.</text>
</comment>
<gene>
    <name evidence="1" type="ORF">K4A83_21245</name>
</gene>
<dbReference type="EMBL" id="JAIHOM010000176">
    <property type="protein sequence ID" value="MCW6038775.1"/>
    <property type="molecule type" value="Genomic_DNA"/>
</dbReference>
<evidence type="ECO:0000313" key="2">
    <source>
        <dbReference type="Proteomes" id="UP001526426"/>
    </source>
</evidence>
<reference evidence="1 2" key="1">
    <citation type="submission" date="2021-08" db="EMBL/GenBank/DDBJ databases">
        <title>Draft genome sequence of Spirulina subsalsa with high tolerance to salinity and hype-accumulation of phycocyanin.</title>
        <authorList>
            <person name="Pei H."/>
            <person name="Jiang L."/>
        </authorList>
    </citation>
    <scope>NUCLEOTIDE SEQUENCE [LARGE SCALE GENOMIC DNA]</scope>
    <source>
        <strain evidence="1 2">FACHB-351</strain>
    </source>
</reference>